<organism evidence="15 16">
    <name type="scientific">Haemophilus paracuniculus</name>
    <dbReference type="NCBI Taxonomy" id="734"/>
    <lineage>
        <taxon>Bacteria</taxon>
        <taxon>Pseudomonadati</taxon>
        <taxon>Pseudomonadota</taxon>
        <taxon>Gammaproteobacteria</taxon>
        <taxon>Pasteurellales</taxon>
        <taxon>Pasteurellaceae</taxon>
        <taxon>Haemophilus</taxon>
    </lineage>
</organism>
<dbReference type="FunFam" id="2.40.10.170:FF:000003">
    <property type="entry name" value="ATP synthase subunit beta"/>
    <property type="match status" value="1"/>
</dbReference>
<dbReference type="InterPro" id="IPR024034">
    <property type="entry name" value="ATPase_F1/V1_b/a_C"/>
</dbReference>
<dbReference type="InterPro" id="IPR000194">
    <property type="entry name" value="ATPase_F1/V1/A1_a/bsu_nucl-bd"/>
</dbReference>
<dbReference type="FunFam" id="3.40.50.300:FF:000004">
    <property type="entry name" value="ATP synthase subunit beta"/>
    <property type="match status" value="1"/>
</dbReference>
<accession>A0A1T0ARU9</accession>
<evidence type="ECO:0000259" key="14">
    <source>
        <dbReference type="SMART" id="SM00382"/>
    </source>
</evidence>
<evidence type="ECO:0000256" key="4">
    <source>
        <dbReference type="ARBA" id="ARBA00022741"/>
    </source>
</evidence>
<dbReference type="CDD" id="cd18110">
    <property type="entry name" value="ATP-synt_F1_beta_C"/>
    <property type="match status" value="1"/>
</dbReference>
<dbReference type="AlphaFoldDB" id="A0A1T0ARU9"/>
<evidence type="ECO:0000256" key="7">
    <source>
        <dbReference type="ARBA" id="ARBA00022967"/>
    </source>
</evidence>
<keyword evidence="8 13" id="KW-0406">Ion transport</keyword>
<dbReference type="STRING" id="734.B0187_07325"/>
<dbReference type="GO" id="GO:0046933">
    <property type="term" value="F:proton-transporting ATP synthase activity, rotational mechanism"/>
    <property type="evidence" value="ECO:0007669"/>
    <property type="project" value="UniProtKB-UniRule"/>
</dbReference>
<feature type="binding site" evidence="13">
    <location>
        <begin position="147"/>
        <end position="154"/>
    </location>
    <ligand>
        <name>ATP</name>
        <dbReference type="ChEBI" id="CHEBI:30616"/>
    </ligand>
</feature>
<dbReference type="CDD" id="cd18115">
    <property type="entry name" value="ATP-synt_F1_beta_N"/>
    <property type="match status" value="1"/>
</dbReference>
<dbReference type="SUPFAM" id="SSF50615">
    <property type="entry name" value="N-terminal domain of alpha and beta subunits of F1 ATP synthase"/>
    <property type="match status" value="1"/>
</dbReference>
<protein>
    <recommendedName>
        <fullName evidence="13">ATP synthase subunit beta</fullName>
        <ecNumber evidence="13">7.1.2.2</ecNumber>
    </recommendedName>
    <alternativeName>
        <fullName evidence="13">ATP synthase F1 sector subunit beta</fullName>
    </alternativeName>
    <alternativeName>
        <fullName evidence="13">F-ATPase subunit beta</fullName>
    </alternativeName>
</protein>
<dbReference type="Pfam" id="PF00006">
    <property type="entry name" value="ATP-synt_ab"/>
    <property type="match status" value="1"/>
</dbReference>
<evidence type="ECO:0000256" key="11">
    <source>
        <dbReference type="ARBA" id="ARBA00023310"/>
    </source>
</evidence>
<comment type="function">
    <text evidence="13">Produces ATP from ADP in the presence of a proton gradient across the membrane. The catalytic sites are hosted primarily by the beta subunits.</text>
</comment>
<dbReference type="PROSITE" id="PS00152">
    <property type="entry name" value="ATPASE_ALPHA_BETA"/>
    <property type="match status" value="1"/>
</dbReference>
<evidence type="ECO:0000256" key="6">
    <source>
        <dbReference type="ARBA" id="ARBA00022840"/>
    </source>
</evidence>
<evidence type="ECO:0000313" key="16">
    <source>
        <dbReference type="Proteomes" id="UP000190867"/>
    </source>
</evidence>
<evidence type="ECO:0000256" key="2">
    <source>
        <dbReference type="ARBA" id="ARBA00022448"/>
    </source>
</evidence>
<evidence type="ECO:0000256" key="1">
    <source>
        <dbReference type="ARBA" id="ARBA00004170"/>
    </source>
</evidence>
<dbReference type="InterPro" id="IPR055190">
    <property type="entry name" value="ATP-synt_VA_C"/>
</dbReference>
<keyword evidence="9 13" id="KW-0472">Membrane</keyword>
<dbReference type="EC" id="7.1.2.2" evidence="13"/>
<evidence type="ECO:0000256" key="8">
    <source>
        <dbReference type="ARBA" id="ARBA00023065"/>
    </source>
</evidence>
<dbReference type="CDD" id="cd01133">
    <property type="entry name" value="F1-ATPase_beta_CD"/>
    <property type="match status" value="1"/>
</dbReference>
<dbReference type="Gene3D" id="3.40.50.300">
    <property type="entry name" value="P-loop containing nucleotide triphosphate hydrolases"/>
    <property type="match status" value="1"/>
</dbReference>
<dbReference type="GO" id="GO:0005886">
    <property type="term" value="C:plasma membrane"/>
    <property type="evidence" value="ECO:0007669"/>
    <property type="project" value="UniProtKB-SubCell"/>
</dbReference>
<dbReference type="NCBIfam" id="TIGR01039">
    <property type="entry name" value="atpD"/>
    <property type="match status" value="1"/>
</dbReference>
<reference evidence="15 16" key="1">
    <citation type="submission" date="2017-02" db="EMBL/GenBank/DDBJ databases">
        <title>Draft genome sequence of Haemophilus paracuniculus CCUG 43573 type strain.</title>
        <authorList>
            <person name="Engstrom-Jakobsson H."/>
            <person name="Salva-Serra F."/>
            <person name="Thorell K."/>
            <person name="Gonzales-Siles L."/>
            <person name="Karlsson R."/>
            <person name="Boulund F."/>
            <person name="Engstrand L."/>
            <person name="Kristiansson E."/>
            <person name="Moore E."/>
        </authorList>
    </citation>
    <scope>NUCLEOTIDE SEQUENCE [LARGE SCALE GENOMIC DNA]</scope>
    <source>
        <strain evidence="15 16">CCUG 43573</strain>
    </source>
</reference>
<dbReference type="HAMAP" id="MF_01347">
    <property type="entry name" value="ATP_synth_beta_bact"/>
    <property type="match status" value="1"/>
</dbReference>
<keyword evidence="2 13" id="KW-0813">Transport</keyword>
<evidence type="ECO:0000256" key="9">
    <source>
        <dbReference type="ARBA" id="ARBA00023136"/>
    </source>
</evidence>
<gene>
    <name evidence="13" type="primary">atpD</name>
    <name evidence="15" type="ORF">B0187_07325</name>
</gene>
<keyword evidence="5 13" id="KW-0375">Hydrogen ion transport</keyword>
<dbReference type="Pfam" id="PF02874">
    <property type="entry name" value="ATP-synt_ab_N"/>
    <property type="match status" value="1"/>
</dbReference>
<dbReference type="GO" id="GO:0005524">
    <property type="term" value="F:ATP binding"/>
    <property type="evidence" value="ECO:0007669"/>
    <property type="project" value="UniProtKB-UniRule"/>
</dbReference>
<evidence type="ECO:0000256" key="5">
    <source>
        <dbReference type="ARBA" id="ARBA00022781"/>
    </source>
</evidence>
<keyword evidence="16" id="KW-1185">Reference proteome</keyword>
<dbReference type="PANTHER" id="PTHR15184:SF71">
    <property type="entry name" value="ATP SYNTHASE SUBUNIT BETA, MITOCHONDRIAL"/>
    <property type="match status" value="1"/>
</dbReference>
<dbReference type="PANTHER" id="PTHR15184">
    <property type="entry name" value="ATP SYNTHASE"/>
    <property type="match status" value="1"/>
</dbReference>
<keyword evidence="6 13" id="KW-0067">ATP-binding</keyword>
<dbReference type="InterPro" id="IPR003593">
    <property type="entry name" value="AAA+_ATPase"/>
</dbReference>
<keyword evidence="3 13" id="KW-1003">Cell membrane</keyword>
<evidence type="ECO:0000313" key="15">
    <source>
        <dbReference type="EMBL" id="OOR99058.1"/>
    </source>
</evidence>
<comment type="similarity">
    <text evidence="12">Belongs to the ATPase alpha/beta chains family. T3SS ATPase subfamily.</text>
</comment>
<proteinExistence type="inferred from homology"/>
<evidence type="ECO:0000256" key="3">
    <source>
        <dbReference type="ARBA" id="ARBA00022475"/>
    </source>
</evidence>
<name>A0A1T0ARU9_9PAST</name>
<dbReference type="Gene3D" id="1.10.1140.10">
    <property type="entry name" value="Bovine Mitochondrial F1-atpase, Atp Synthase Beta Chain, Chain D, domain 3"/>
    <property type="match status" value="1"/>
</dbReference>
<dbReference type="InterPro" id="IPR050053">
    <property type="entry name" value="ATPase_alpha/beta_chains"/>
</dbReference>
<dbReference type="Gene3D" id="2.40.10.170">
    <property type="match status" value="1"/>
</dbReference>
<comment type="subcellular location">
    <subcellularLocation>
        <location evidence="13">Cell membrane</location>
        <topology evidence="13">Peripheral membrane protein</topology>
    </subcellularLocation>
    <subcellularLocation>
        <location evidence="1">Membrane</location>
        <topology evidence="1">Peripheral membrane protein</topology>
    </subcellularLocation>
</comment>
<evidence type="ECO:0000256" key="10">
    <source>
        <dbReference type="ARBA" id="ARBA00023196"/>
    </source>
</evidence>
<dbReference type="RefSeq" id="WP_078237206.1">
    <property type="nucleotide sequence ID" value="NZ_MUYA01000008.1"/>
</dbReference>
<dbReference type="FunFam" id="1.10.1140.10:FF:000001">
    <property type="entry name" value="ATP synthase subunit beta"/>
    <property type="match status" value="1"/>
</dbReference>
<comment type="caution">
    <text evidence="15">The sequence shown here is derived from an EMBL/GenBank/DDBJ whole genome shotgun (WGS) entry which is preliminary data.</text>
</comment>
<keyword evidence="10 13" id="KW-0139">CF(1)</keyword>
<dbReference type="SMART" id="SM00382">
    <property type="entry name" value="AAA"/>
    <property type="match status" value="1"/>
</dbReference>
<comment type="catalytic activity">
    <reaction evidence="13">
        <text>ATP + H2O + 4 H(+)(in) = ADP + phosphate + 5 H(+)(out)</text>
        <dbReference type="Rhea" id="RHEA:57720"/>
        <dbReference type="ChEBI" id="CHEBI:15377"/>
        <dbReference type="ChEBI" id="CHEBI:15378"/>
        <dbReference type="ChEBI" id="CHEBI:30616"/>
        <dbReference type="ChEBI" id="CHEBI:43474"/>
        <dbReference type="ChEBI" id="CHEBI:456216"/>
        <dbReference type="EC" id="7.1.2.2"/>
    </reaction>
</comment>
<evidence type="ECO:0000256" key="12">
    <source>
        <dbReference type="ARBA" id="ARBA00024342"/>
    </source>
</evidence>
<dbReference type="Pfam" id="PF22919">
    <property type="entry name" value="ATP-synt_VA_C"/>
    <property type="match status" value="1"/>
</dbReference>
<dbReference type="InterPro" id="IPR036121">
    <property type="entry name" value="ATPase_F1/V1/A1_a/bsu_N_sf"/>
</dbReference>
<keyword evidence="7 13" id="KW-1278">Translocase</keyword>
<dbReference type="Proteomes" id="UP000190867">
    <property type="component" value="Unassembled WGS sequence"/>
</dbReference>
<feature type="domain" description="AAA+ ATPase" evidence="14">
    <location>
        <begin position="139"/>
        <end position="324"/>
    </location>
</feature>
<dbReference type="GO" id="GO:0045259">
    <property type="term" value="C:proton-transporting ATP synthase complex"/>
    <property type="evidence" value="ECO:0007669"/>
    <property type="project" value="UniProtKB-KW"/>
</dbReference>
<dbReference type="SUPFAM" id="SSF52540">
    <property type="entry name" value="P-loop containing nucleoside triphosphate hydrolases"/>
    <property type="match status" value="1"/>
</dbReference>
<dbReference type="InterPro" id="IPR027417">
    <property type="entry name" value="P-loop_NTPase"/>
</dbReference>
<keyword evidence="11 13" id="KW-0066">ATP synthesis</keyword>
<dbReference type="EMBL" id="MUYA01000008">
    <property type="protein sequence ID" value="OOR99058.1"/>
    <property type="molecule type" value="Genomic_DNA"/>
</dbReference>
<dbReference type="InterPro" id="IPR020003">
    <property type="entry name" value="ATPase_a/bsu_AS"/>
</dbReference>
<evidence type="ECO:0000256" key="13">
    <source>
        <dbReference type="HAMAP-Rule" id="MF_01347"/>
    </source>
</evidence>
<keyword evidence="4 13" id="KW-0547">Nucleotide-binding</keyword>
<dbReference type="OrthoDB" id="9801639at2"/>
<dbReference type="InterPro" id="IPR004100">
    <property type="entry name" value="ATPase_F1/V1/A1_a/bsu_N"/>
</dbReference>
<dbReference type="InterPro" id="IPR005722">
    <property type="entry name" value="ATP_synth_F1_bsu"/>
</dbReference>
<dbReference type="SUPFAM" id="SSF47917">
    <property type="entry name" value="C-terminal domain of alpha and beta subunits of F1 ATP synthase"/>
    <property type="match status" value="1"/>
</dbReference>
<sequence>MATGKIVQIIGAVIDVEFPQDAVPKVYDALSVETGLTLEVQQQLGGGVVRCIALGTSDGLKRGLKVTNTNKPIQVPVGTKTLGRIMNVLGEPIDEAGPIGEEERWSIHRAAPSYEEQANSTELLETGIKVIDLICPFAKGGKVGLFGGAGVGKTVNMMELIRNIAIEHSGYSVFAGVGERTREGNDFYHEMKDSNVLDKVSLVYGQMNEPPGNRLRVALTGLTMAEKFRDEGRDVLFFVDNIYRYTLAGTEVSALLGRMPSAVGYQPTLAEEMGVLQERITSTKTGSITSVQAVYVPADDLTDPSPATTFAHLDSTVVLSRQIASLGIYPAVDPLDSTSRQLDPLVVGEEHYNVARGVQGTLQRYKELKDIIAILGMDELSEEDKLVVARARKIERFLSQPFFVAEVFNSTPGKYVPLKETIRGFKGILNGEYDHIPEQAFYMAGSIDEVVERANKM</sequence>